<dbReference type="EMBL" id="JBHPBY010000126">
    <property type="protein sequence ID" value="MFC1850814.1"/>
    <property type="molecule type" value="Genomic_DNA"/>
</dbReference>
<dbReference type="Gene3D" id="2.40.160.20">
    <property type="match status" value="1"/>
</dbReference>
<proteinExistence type="predicted"/>
<gene>
    <name evidence="4" type="ORF">ACFL27_11525</name>
</gene>
<name>A0ABV6YXB6_UNCC1</name>
<feature type="signal peptide" evidence="2">
    <location>
        <begin position="1"/>
        <end position="23"/>
    </location>
</feature>
<keyword evidence="5" id="KW-1185">Reference proteome</keyword>
<protein>
    <recommendedName>
        <fullName evidence="3">Outer membrane protein beta-barrel domain-containing protein</fullName>
    </recommendedName>
</protein>
<feature type="domain" description="Outer membrane protein beta-barrel" evidence="3">
    <location>
        <begin position="11"/>
        <end position="174"/>
    </location>
</feature>
<keyword evidence="1 2" id="KW-0732">Signal</keyword>
<evidence type="ECO:0000259" key="3">
    <source>
        <dbReference type="Pfam" id="PF13505"/>
    </source>
</evidence>
<comment type="caution">
    <text evidence="4">The sequence shown here is derived from an EMBL/GenBank/DDBJ whole genome shotgun (WGS) entry which is preliminary data.</text>
</comment>
<dbReference type="SUPFAM" id="SSF56925">
    <property type="entry name" value="OMPA-like"/>
    <property type="match status" value="1"/>
</dbReference>
<reference evidence="4 5" key="1">
    <citation type="submission" date="2024-09" db="EMBL/GenBank/DDBJ databases">
        <title>Laminarin stimulates single cell rates of sulfate reduction while oxygen inhibits transcriptomic activity in coastal marine sediment.</title>
        <authorList>
            <person name="Lindsay M."/>
            <person name="Orcutt B."/>
            <person name="Emerson D."/>
            <person name="Stepanauskas R."/>
            <person name="D'Angelo T."/>
        </authorList>
    </citation>
    <scope>NUCLEOTIDE SEQUENCE [LARGE SCALE GENOMIC DNA]</scope>
    <source>
        <strain evidence="4">SAG AM-311-K15</strain>
    </source>
</reference>
<evidence type="ECO:0000256" key="2">
    <source>
        <dbReference type="SAM" id="SignalP"/>
    </source>
</evidence>
<dbReference type="Proteomes" id="UP001594351">
    <property type="component" value="Unassembled WGS sequence"/>
</dbReference>
<organism evidence="4 5">
    <name type="scientific">candidate division CSSED10-310 bacterium</name>
    <dbReference type="NCBI Taxonomy" id="2855610"/>
    <lineage>
        <taxon>Bacteria</taxon>
        <taxon>Bacteria division CSSED10-310</taxon>
    </lineage>
</organism>
<evidence type="ECO:0000313" key="5">
    <source>
        <dbReference type="Proteomes" id="UP001594351"/>
    </source>
</evidence>
<dbReference type="InterPro" id="IPR027385">
    <property type="entry name" value="Beta-barrel_OMP"/>
</dbReference>
<accession>A0ABV6YXB6</accession>
<sequence>MKSHLLFMTILLTIFLSSLPVAAYEFDQFGAGAYLSFGVPFGWFSNVNLAANINAGAHLTYSLERIVPNLVARTTIGYQSFHGDRYGDYKYKFRDLSIYAHALYFYDLGMPFKPYILAGLGVDFTTVSWDYSGTYHTSGEDTAVGQGITFGGGITVKTMDLLALFGEANIQTSTWAKGPDFGDIVFNALIGCTFYFYL</sequence>
<evidence type="ECO:0000313" key="4">
    <source>
        <dbReference type="EMBL" id="MFC1850814.1"/>
    </source>
</evidence>
<dbReference type="Pfam" id="PF13505">
    <property type="entry name" value="OMP_b-brl"/>
    <property type="match status" value="1"/>
</dbReference>
<feature type="chain" id="PRO_5047224101" description="Outer membrane protein beta-barrel domain-containing protein" evidence="2">
    <location>
        <begin position="24"/>
        <end position="198"/>
    </location>
</feature>
<dbReference type="InterPro" id="IPR011250">
    <property type="entry name" value="OMP/PagP_B-barrel"/>
</dbReference>
<evidence type="ECO:0000256" key="1">
    <source>
        <dbReference type="ARBA" id="ARBA00022729"/>
    </source>
</evidence>